<gene>
    <name evidence="1" type="ORF">PsorP6_006531</name>
</gene>
<organism evidence="1 2">
    <name type="scientific">Peronosclerospora sorghi</name>
    <dbReference type="NCBI Taxonomy" id="230839"/>
    <lineage>
        <taxon>Eukaryota</taxon>
        <taxon>Sar</taxon>
        <taxon>Stramenopiles</taxon>
        <taxon>Oomycota</taxon>
        <taxon>Peronosporomycetes</taxon>
        <taxon>Peronosporales</taxon>
        <taxon>Peronosporaceae</taxon>
        <taxon>Peronosclerospora</taxon>
    </lineage>
</organism>
<proteinExistence type="predicted"/>
<evidence type="ECO:0000313" key="1">
    <source>
        <dbReference type="EMBL" id="KAI9912447.1"/>
    </source>
</evidence>
<reference evidence="1 2" key="1">
    <citation type="journal article" date="2022" name="bioRxiv">
        <title>The genome of the oomycete Peronosclerospora sorghi, a cosmopolitan pathogen of maize and sorghum, is inflated with dispersed pseudogenes.</title>
        <authorList>
            <person name="Fletcher K."/>
            <person name="Martin F."/>
            <person name="Isakeit T."/>
            <person name="Cavanaugh K."/>
            <person name="Magill C."/>
            <person name="Michelmore R."/>
        </authorList>
    </citation>
    <scope>NUCLEOTIDE SEQUENCE [LARGE SCALE GENOMIC DNA]</scope>
    <source>
        <strain evidence="1">P6</strain>
    </source>
</reference>
<dbReference type="Proteomes" id="UP001163321">
    <property type="component" value="Chromosome 4"/>
</dbReference>
<name>A0ACC0W1W8_9STRA</name>
<accession>A0ACC0W1W8</accession>
<evidence type="ECO:0000313" key="2">
    <source>
        <dbReference type="Proteomes" id="UP001163321"/>
    </source>
</evidence>
<keyword evidence="2" id="KW-1185">Reference proteome</keyword>
<protein>
    <submittedName>
        <fullName evidence="1">Uncharacterized protein</fullName>
    </submittedName>
</protein>
<dbReference type="EMBL" id="CM047583">
    <property type="protein sequence ID" value="KAI9912447.1"/>
    <property type="molecule type" value="Genomic_DNA"/>
</dbReference>
<sequence>MRRRGVVVGLLIALPVRGIALVLRSEEASASSSANATSSPLVNSTKQRSSFWTFSRVPELTLPFPLDGSVAPPNWVGPSIRAFSDSACYRKTYEQNAHGECPRGYNPRGHKCWAQCPLSYPVQCFTECLPQNDDCTLEVVTKIANPGYVLLNLATAGLLSVLYKSYASITKEVVCAFNLFNIAEGISRFLQFRQLTTPNGTKEELLSKVYQTDLFLVDLPIAIAACMGYTVPRYAYFADAVVTAAETLVKQLIMNHNLILSSVDAFVAFFRNTTLGNATRELDAESIANLTSMINSGTSCGFELKRLTDRVIAKIADFRDEQPSVTPQDLRIKMSHSSIVLTDIPVTTNKCMGELLKVKKPYVAYQTRDALRKTFGVMIDQLIDMARTDMGQVRSRRDYLTATANMGLLVLSALDPTGIAFTAYNYVQPVCGPTEFIGEIDDGSLTDALGLVTKDTAFHGTDGTWTKKGDGNVVITFISADTKNVRVVVRSGGKKVAVVYVNAGATVVWQTTVKALEEKTMYLERWRPGLLGLKGSGGGSLMLWVPRSSEGGHLEMTARLNVS</sequence>
<comment type="caution">
    <text evidence="1">The sequence shown here is derived from an EMBL/GenBank/DDBJ whole genome shotgun (WGS) entry which is preliminary data.</text>
</comment>